<protein>
    <submittedName>
        <fullName evidence="1">Uncharacterized protein</fullName>
    </submittedName>
</protein>
<organism evidence="1">
    <name type="scientific">Anguilla anguilla</name>
    <name type="common">European freshwater eel</name>
    <name type="synonym">Muraena anguilla</name>
    <dbReference type="NCBI Taxonomy" id="7936"/>
    <lineage>
        <taxon>Eukaryota</taxon>
        <taxon>Metazoa</taxon>
        <taxon>Chordata</taxon>
        <taxon>Craniata</taxon>
        <taxon>Vertebrata</taxon>
        <taxon>Euteleostomi</taxon>
        <taxon>Actinopterygii</taxon>
        <taxon>Neopterygii</taxon>
        <taxon>Teleostei</taxon>
        <taxon>Anguilliformes</taxon>
        <taxon>Anguillidae</taxon>
        <taxon>Anguilla</taxon>
    </lineage>
</organism>
<name>A0A0E9Y154_ANGAN</name>
<dbReference type="EMBL" id="GBXM01000762">
    <property type="protein sequence ID" value="JAI07816.1"/>
    <property type="molecule type" value="Transcribed_RNA"/>
</dbReference>
<accession>A0A0E9Y154</accession>
<reference evidence="1" key="1">
    <citation type="submission" date="2014-11" db="EMBL/GenBank/DDBJ databases">
        <authorList>
            <person name="Amaro Gonzalez C."/>
        </authorList>
    </citation>
    <scope>NUCLEOTIDE SEQUENCE</scope>
</reference>
<evidence type="ECO:0000313" key="1">
    <source>
        <dbReference type="EMBL" id="JAI07816.1"/>
    </source>
</evidence>
<sequence length="57" mass="6398">MFSLEWPTLIMKRGKQDLGTPVTFSSIPDLKAIFFNSTSLILAVQLLSLHCCMALLR</sequence>
<reference evidence="1" key="2">
    <citation type="journal article" date="2015" name="Fish Shellfish Immunol.">
        <title>Early steps in the European eel (Anguilla anguilla)-Vibrio vulnificus interaction in the gills: Role of the RtxA13 toxin.</title>
        <authorList>
            <person name="Callol A."/>
            <person name="Pajuelo D."/>
            <person name="Ebbesson L."/>
            <person name="Teles M."/>
            <person name="MacKenzie S."/>
            <person name="Amaro C."/>
        </authorList>
    </citation>
    <scope>NUCLEOTIDE SEQUENCE</scope>
</reference>
<proteinExistence type="predicted"/>
<dbReference type="AlphaFoldDB" id="A0A0E9Y154"/>